<dbReference type="GO" id="GO:0016787">
    <property type="term" value="F:hydrolase activity"/>
    <property type="evidence" value="ECO:0007669"/>
    <property type="project" value="UniProtKB-KW"/>
</dbReference>
<evidence type="ECO:0000256" key="6">
    <source>
        <dbReference type="ARBA" id="ARBA00032162"/>
    </source>
</evidence>
<evidence type="ECO:0000256" key="1">
    <source>
        <dbReference type="ARBA" id="ARBA00000847"/>
    </source>
</evidence>
<dbReference type="RefSeq" id="WP_140839300.1">
    <property type="nucleotide sequence ID" value="NZ_RCZI01000001.1"/>
</dbReference>
<sequence>MADDAHLNEEGISSETLFEGNFLHAKRDTVRLPDGKTATREYVIHPGAVVVVPLLDDGRIVLERQYRYPVGRVMTEFPAGKLDAGEDPLVCGQRELLEETGYTAREWACAGLMHLAVGYSTEIIHVYFARGLSLGERQLDQGEFVDVFTSTPQALFDGCRDGTVTDAKTHSCALWLQNVLSGAWTLDWQTMPEGARIR</sequence>
<reference evidence="9 10" key="1">
    <citation type="journal article" date="2019" name="Environ. Microbiol.">
        <title>Species interactions and distinct microbial communities in high Arctic permafrost affected cryosols are associated with the CH4 and CO2 gas fluxes.</title>
        <authorList>
            <person name="Altshuler I."/>
            <person name="Hamel J."/>
            <person name="Turney S."/>
            <person name="Magnuson E."/>
            <person name="Levesque R."/>
            <person name="Greer C."/>
            <person name="Whyte L.G."/>
        </authorList>
    </citation>
    <scope>NUCLEOTIDE SEQUENCE [LARGE SCALE GENOMIC DNA]</scope>
    <source>
        <strain evidence="9 10">S06.C</strain>
    </source>
</reference>
<dbReference type="AlphaFoldDB" id="A0A502E1T6"/>
<dbReference type="PANTHER" id="PTHR11839:SF18">
    <property type="entry name" value="NUDIX HYDROLASE DOMAIN-CONTAINING PROTEIN"/>
    <property type="match status" value="1"/>
</dbReference>
<dbReference type="Proteomes" id="UP000319212">
    <property type="component" value="Unassembled WGS sequence"/>
</dbReference>
<organism evidence="9 10">
    <name type="scientific">Variovorax guangxiensis</name>
    <dbReference type="NCBI Taxonomy" id="1775474"/>
    <lineage>
        <taxon>Bacteria</taxon>
        <taxon>Pseudomonadati</taxon>
        <taxon>Pseudomonadota</taxon>
        <taxon>Betaproteobacteria</taxon>
        <taxon>Burkholderiales</taxon>
        <taxon>Comamonadaceae</taxon>
        <taxon>Variovorax</taxon>
    </lineage>
</organism>
<dbReference type="InterPro" id="IPR000086">
    <property type="entry name" value="NUDIX_hydrolase_dom"/>
</dbReference>
<keyword evidence="5 9" id="KW-0378">Hydrolase</keyword>
<dbReference type="SUPFAM" id="SSF55811">
    <property type="entry name" value="Nudix"/>
    <property type="match status" value="1"/>
</dbReference>
<comment type="catalytic activity">
    <reaction evidence="1">
        <text>GDP-alpha-D-mannose + H2O = alpha-D-mannose 1-phosphate + GMP + 2 H(+)</text>
        <dbReference type="Rhea" id="RHEA:27978"/>
        <dbReference type="ChEBI" id="CHEBI:15377"/>
        <dbReference type="ChEBI" id="CHEBI:15378"/>
        <dbReference type="ChEBI" id="CHEBI:57527"/>
        <dbReference type="ChEBI" id="CHEBI:58115"/>
        <dbReference type="ChEBI" id="CHEBI:58409"/>
    </reaction>
</comment>
<evidence type="ECO:0000313" key="9">
    <source>
        <dbReference type="EMBL" id="TPG30889.1"/>
    </source>
</evidence>
<dbReference type="OrthoDB" id="9806150at2"/>
<protein>
    <recommendedName>
        <fullName evidence="4">GDP-mannose pyrophosphatase</fullName>
    </recommendedName>
    <alternativeName>
        <fullName evidence="6">GDP-mannose hydrolase</fullName>
    </alternativeName>
    <alternativeName>
        <fullName evidence="7">GDPMK</fullName>
    </alternativeName>
</protein>
<dbReference type="Gene3D" id="3.90.79.10">
    <property type="entry name" value="Nucleoside Triphosphate Pyrophosphohydrolase"/>
    <property type="match status" value="1"/>
</dbReference>
<evidence type="ECO:0000256" key="2">
    <source>
        <dbReference type="ARBA" id="ARBA00001946"/>
    </source>
</evidence>
<dbReference type="PANTHER" id="PTHR11839">
    <property type="entry name" value="UDP/ADP-SUGAR PYROPHOSPHATASE"/>
    <property type="match status" value="1"/>
</dbReference>
<evidence type="ECO:0000313" key="10">
    <source>
        <dbReference type="Proteomes" id="UP000319212"/>
    </source>
</evidence>
<evidence type="ECO:0000256" key="7">
    <source>
        <dbReference type="ARBA" id="ARBA00032272"/>
    </source>
</evidence>
<evidence type="ECO:0000256" key="4">
    <source>
        <dbReference type="ARBA" id="ARBA00016377"/>
    </source>
</evidence>
<proteinExistence type="inferred from homology"/>
<evidence type="ECO:0000256" key="3">
    <source>
        <dbReference type="ARBA" id="ARBA00007275"/>
    </source>
</evidence>
<dbReference type="PROSITE" id="PS51462">
    <property type="entry name" value="NUDIX"/>
    <property type="match status" value="1"/>
</dbReference>
<comment type="caution">
    <text evidence="9">The sequence shown here is derived from an EMBL/GenBank/DDBJ whole genome shotgun (WGS) entry which is preliminary data.</text>
</comment>
<dbReference type="InterPro" id="IPR015797">
    <property type="entry name" value="NUDIX_hydrolase-like_dom_sf"/>
</dbReference>
<dbReference type="Pfam" id="PF00293">
    <property type="entry name" value="NUDIX"/>
    <property type="match status" value="1"/>
</dbReference>
<dbReference type="GO" id="GO:0006753">
    <property type="term" value="P:nucleoside phosphate metabolic process"/>
    <property type="evidence" value="ECO:0007669"/>
    <property type="project" value="TreeGrafter"/>
</dbReference>
<dbReference type="GO" id="GO:0019693">
    <property type="term" value="P:ribose phosphate metabolic process"/>
    <property type="evidence" value="ECO:0007669"/>
    <property type="project" value="TreeGrafter"/>
</dbReference>
<dbReference type="GO" id="GO:0005829">
    <property type="term" value="C:cytosol"/>
    <property type="evidence" value="ECO:0007669"/>
    <property type="project" value="TreeGrafter"/>
</dbReference>
<dbReference type="EMBL" id="RCZI01000001">
    <property type="protein sequence ID" value="TPG30889.1"/>
    <property type="molecule type" value="Genomic_DNA"/>
</dbReference>
<evidence type="ECO:0000259" key="8">
    <source>
        <dbReference type="PROSITE" id="PS51462"/>
    </source>
</evidence>
<comment type="cofactor">
    <cofactor evidence="2">
        <name>Mg(2+)</name>
        <dbReference type="ChEBI" id="CHEBI:18420"/>
    </cofactor>
</comment>
<accession>A0A502E1T6</accession>
<feature type="domain" description="Nudix hydrolase" evidence="8">
    <location>
        <begin position="45"/>
        <end position="178"/>
    </location>
</feature>
<comment type="similarity">
    <text evidence="3">Belongs to the Nudix hydrolase family. NudK subfamily.</text>
</comment>
<gene>
    <name evidence="9" type="ORF">EAH82_05450</name>
</gene>
<evidence type="ECO:0000256" key="5">
    <source>
        <dbReference type="ARBA" id="ARBA00022801"/>
    </source>
</evidence>
<name>A0A502E1T6_9BURK</name>